<comment type="similarity">
    <text evidence="1">Belongs to the prokaryotic molybdopterin-containing oxidoreductase family.</text>
</comment>
<dbReference type="SUPFAM" id="SSF53706">
    <property type="entry name" value="Formate dehydrogenase/DMSO reductase, domains 1-3"/>
    <property type="match status" value="1"/>
</dbReference>
<reference evidence="10" key="1">
    <citation type="journal article" date="2020" name="mSystems">
        <title>Genome- and Community-Level Interaction Insights into Carbon Utilization and Element Cycling Functions of Hydrothermarchaeota in Hydrothermal Sediment.</title>
        <authorList>
            <person name="Zhou Z."/>
            <person name="Liu Y."/>
            <person name="Xu W."/>
            <person name="Pan J."/>
            <person name="Luo Z.H."/>
            <person name="Li M."/>
        </authorList>
    </citation>
    <scope>NUCLEOTIDE SEQUENCE [LARGE SCALE GENOMIC DNA]</scope>
    <source>
        <strain evidence="10">SpSt-477</strain>
    </source>
</reference>
<dbReference type="SMART" id="SM00926">
    <property type="entry name" value="Molybdop_Fe4S4"/>
    <property type="match status" value="1"/>
</dbReference>
<organism evidence="10">
    <name type="scientific">Desulfatirhabdium butyrativorans</name>
    <dbReference type="NCBI Taxonomy" id="340467"/>
    <lineage>
        <taxon>Bacteria</taxon>
        <taxon>Pseudomonadati</taxon>
        <taxon>Thermodesulfobacteriota</taxon>
        <taxon>Desulfobacteria</taxon>
        <taxon>Desulfobacterales</taxon>
        <taxon>Desulfatirhabdiaceae</taxon>
        <taxon>Desulfatirhabdium</taxon>
    </lineage>
</organism>
<evidence type="ECO:0000256" key="2">
    <source>
        <dbReference type="ARBA" id="ARBA00022485"/>
    </source>
</evidence>
<dbReference type="Gene3D" id="3.30.2070.10">
    <property type="entry name" value="Formate dehydrogenase/DMSO reductase"/>
    <property type="match status" value="1"/>
</dbReference>
<keyword evidence="3" id="KW-0500">Molybdenum</keyword>
<dbReference type="GO" id="GO:0016491">
    <property type="term" value="F:oxidoreductase activity"/>
    <property type="evidence" value="ECO:0007669"/>
    <property type="project" value="UniProtKB-KW"/>
</dbReference>
<dbReference type="Gene3D" id="2.20.25.90">
    <property type="entry name" value="ADC-like domains"/>
    <property type="match status" value="1"/>
</dbReference>
<evidence type="ECO:0000256" key="3">
    <source>
        <dbReference type="ARBA" id="ARBA00022505"/>
    </source>
</evidence>
<dbReference type="Pfam" id="PF04879">
    <property type="entry name" value="Molybdop_Fe4S4"/>
    <property type="match status" value="1"/>
</dbReference>
<evidence type="ECO:0000256" key="6">
    <source>
        <dbReference type="ARBA" id="ARBA00023002"/>
    </source>
</evidence>
<dbReference type="PROSITE" id="PS51669">
    <property type="entry name" value="4FE4S_MOW_BIS_MGD"/>
    <property type="match status" value="1"/>
</dbReference>
<keyword evidence="6" id="KW-0560">Oxidoreductase</keyword>
<name>A0A7C4RSQ8_9BACT</name>
<dbReference type="SUPFAM" id="SSF50692">
    <property type="entry name" value="ADC-like"/>
    <property type="match status" value="1"/>
</dbReference>
<dbReference type="AlphaFoldDB" id="A0A7C4RSQ8"/>
<evidence type="ECO:0000313" key="10">
    <source>
        <dbReference type="EMBL" id="HGU32598.1"/>
    </source>
</evidence>
<dbReference type="InterPro" id="IPR006657">
    <property type="entry name" value="MoPterin_dinucl-bd_dom"/>
</dbReference>
<feature type="domain" description="4Fe-4S Mo/W bis-MGD-type" evidence="9">
    <location>
        <begin position="3"/>
        <end position="59"/>
    </location>
</feature>
<dbReference type="Gene3D" id="3.40.50.740">
    <property type="match status" value="1"/>
</dbReference>
<dbReference type="Gene3D" id="2.40.40.20">
    <property type="match status" value="1"/>
</dbReference>
<dbReference type="InterPro" id="IPR006963">
    <property type="entry name" value="Mopterin_OxRdtase_4Fe-4S_dom"/>
</dbReference>
<evidence type="ECO:0000256" key="5">
    <source>
        <dbReference type="ARBA" id="ARBA00022729"/>
    </source>
</evidence>
<protein>
    <submittedName>
        <fullName evidence="10">Thiosulfate reductase</fullName>
    </submittedName>
</protein>
<keyword evidence="8" id="KW-0411">Iron-sulfur</keyword>
<dbReference type="PANTHER" id="PTHR43742">
    <property type="entry name" value="TRIMETHYLAMINE-N-OXIDE REDUCTASE"/>
    <property type="match status" value="1"/>
</dbReference>
<comment type="caution">
    <text evidence="10">The sequence shown here is derived from an EMBL/GenBank/DDBJ whole genome shotgun (WGS) entry which is preliminary data.</text>
</comment>
<evidence type="ECO:0000256" key="1">
    <source>
        <dbReference type="ARBA" id="ARBA00010312"/>
    </source>
</evidence>
<dbReference type="InterPro" id="IPR050612">
    <property type="entry name" value="Prok_Mopterin_Oxidored"/>
</dbReference>
<dbReference type="InterPro" id="IPR006656">
    <property type="entry name" value="Mopterin_OxRdtase"/>
</dbReference>
<gene>
    <name evidence="10" type="ORF">ENS29_07065</name>
</gene>
<accession>A0A7C4RSQ8</accession>
<dbReference type="GO" id="GO:0043546">
    <property type="term" value="F:molybdopterin cofactor binding"/>
    <property type="evidence" value="ECO:0007669"/>
    <property type="project" value="InterPro"/>
</dbReference>
<dbReference type="PANTHER" id="PTHR43742:SF9">
    <property type="entry name" value="TETRATHIONATE REDUCTASE SUBUNIT A"/>
    <property type="match status" value="1"/>
</dbReference>
<dbReference type="InterPro" id="IPR009010">
    <property type="entry name" value="Asp_de-COase-like_dom_sf"/>
</dbReference>
<keyword evidence="5" id="KW-0732">Signal</keyword>
<keyword evidence="7" id="KW-0408">Iron</keyword>
<dbReference type="EMBL" id="DSUH01000165">
    <property type="protein sequence ID" value="HGU32598.1"/>
    <property type="molecule type" value="Genomic_DNA"/>
</dbReference>
<proteinExistence type="inferred from homology"/>
<keyword evidence="2" id="KW-0004">4Fe-4S</keyword>
<dbReference type="Pfam" id="PF00384">
    <property type="entry name" value="Molybdopterin"/>
    <property type="match status" value="1"/>
</dbReference>
<evidence type="ECO:0000256" key="4">
    <source>
        <dbReference type="ARBA" id="ARBA00022723"/>
    </source>
</evidence>
<dbReference type="Gene3D" id="3.40.228.10">
    <property type="entry name" value="Dimethylsulfoxide Reductase, domain 2"/>
    <property type="match status" value="1"/>
</dbReference>
<sequence length="690" mass="75257">MPIDTVASVCGMCPVQCPIEVEVENSVCRFIHGNRRIPGIRGALCTKGAAGISFRNDSDRPAFPMLRSGMRGQGGWKRIEWDEAFDIAAERLRSCTSVSGSSDMMWLDSGGCFSGFRRAFARTLTPHVHTEDAIVGVHVNEAALSLFGFDASQLIPDFRNARHVVLQGRNLFETVHIQQANDLLDNLEKGAGLTVVDIRSNPTTSKARRRLAIRPGTDYALNLAVIHLLLKDHRSILATDTIDDIDQLETAVQECSASWAQERTGIPAGDIVSLVRDLAKAAPRIVWMTGRGVWGYADSFYTCRSAWIINALLGAVGTVGGFRIVLPEDAYGERPLNGFAPAGSLNEPSEGIERPRAWELLSSLTDPGGALLRSLVCYRCDPLALFPDPTHTRELLQRLETILCITDSWTEIAWMADLVLPLSAFLERESVIGRLDLPHPLWVVRRRCIAPTNDTKADWEIVSGLAKRFGKFDFAVDGIEAVWNRQLEGTGIRMRDFDRTGFIDIAGLPDGPLPKTPGLRTSGGKVSVFDPSLKSRGIAPLAPFTVKSGIEAGRFRLIAGGCGIHYEGNTLNVPLLNRQMSENVLWMNRSAAESLGIANGDRVRIASEDIEETIAVRLSEFMAPDAVFLVSGFGRSIPAESRAFGKGVSAVGLMRNGWKTKALVSGAPCRAESFVSVFLADKAEKEGSRS</sequence>
<dbReference type="GO" id="GO:0051539">
    <property type="term" value="F:4 iron, 4 sulfur cluster binding"/>
    <property type="evidence" value="ECO:0007669"/>
    <property type="project" value="UniProtKB-KW"/>
</dbReference>
<dbReference type="GO" id="GO:0046872">
    <property type="term" value="F:metal ion binding"/>
    <property type="evidence" value="ECO:0007669"/>
    <property type="project" value="UniProtKB-KW"/>
</dbReference>
<keyword evidence="4" id="KW-0479">Metal-binding</keyword>
<dbReference type="Pfam" id="PF01568">
    <property type="entry name" value="Molydop_binding"/>
    <property type="match status" value="1"/>
</dbReference>
<evidence type="ECO:0000259" key="9">
    <source>
        <dbReference type="PROSITE" id="PS51669"/>
    </source>
</evidence>
<evidence type="ECO:0000256" key="7">
    <source>
        <dbReference type="ARBA" id="ARBA00023004"/>
    </source>
</evidence>
<evidence type="ECO:0000256" key="8">
    <source>
        <dbReference type="ARBA" id="ARBA00023014"/>
    </source>
</evidence>